<gene>
    <name evidence="2" type="ORF">CY0110_13112</name>
</gene>
<evidence type="ECO:0000259" key="1">
    <source>
        <dbReference type="SMART" id="SM00966"/>
    </source>
</evidence>
<dbReference type="EMBL" id="AAXW01000016">
    <property type="protein sequence ID" value="EAZ91208.1"/>
    <property type="molecule type" value="Genomic_DNA"/>
</dbReference>
<organism evidence="2 3">
    <name type="scientific">Crocosphaera chwakensis CCY0110</name>
    <dbReference type="NCBI Taxonomy" id="391612"/>
    <lineage>
        <taxon>Bacteria</taxon>
        <taxon>Bacillati</taxon>
        <taxon>Cyanobacteriota</taxon>
        <taxon>Cyanophyceae</taxon>
        <taxon>Oscillatoriophycideae</taxon>
        <taxon>Chroococcales</taxon>
        <taxon>Aphanothecaceae</taxon>
        <taxon>Crocosphaera</taxon>
        <taxon>Crocosphaera chwakensis</taxon>
    </lineage>
</organism>
<dbReference type="OrthoDB" id="9811597at2"/>
<dbReference type="Pfam" id="PF04014">
    <property type="entry name" value="MazE_antitoxin"/>
    <property type="match status" value="1"/>
</dbReference>
<name>A3IR03_9CHRO</name>
<proteinExistence type="predicted"/>
<reference evidence="2 3" key="1">
    <citation type="submission" date="2007-03" db="EMBL/GenBank/DDBJ databases">
        <authorList>
            <person name="Stal L."/>
            <person name="Ferriera S."/>
            <person name="Johnson J."/>
            <person name="Kravitz S."/>
            <person name="Beeson K."/>
            <person name="Sutton G."/>
            <person name="Rogers Y.-H."/>
            <person name="Friedman R."/>
            <person name="Frazier M."/>
            <person name="Venter J.C."/>
        </authorList>
    </citation>
    <scope>NUCLEOTIDE SEQUENCE [LARGE SCALE GENOMIC DNA]</scope>
    <source>
        <strain evidence="2 3">CCY0110</strain>
    </source>
</reference>
<protein>
    <submittedName>
        <fullName evidence="2">Transcriptional regulator, AbrB family protein</fullName>
    </submittedName>
</protein>
<comment type="caution">
    <text evidence="2">The sequence shown here is derived from an EMBL/GenBank/DDBJ whole genome shotgun (WGS) entry which is preliminary data.</text>
</comment>
<dbReference type="InterPro" id="IPR037914">
    <property type="entry name" value="SpoVT-AbrB_sf"/>
</dbReference>
<sequence length="49" mass="5363">MPCATITSKGQVTIPKEIRDYLKLDTGTKVDFVITETGEVKVIPLVTNV</sequence>
<dbReference type="Gene3D" id="2.10.260.10">
    <property type="match status" value="1"/>
</dbReference>
<evidence type="ECO:0000313" key="2">
    <source>
        <dbReference type="EMBL" id="EAZ91208.1"/>
    </source>
</evidence>
<dbReference type="GO" id="GO:0003677">
    <property type="term" value="F:DNA binding"/>
    <property type="evidence" value="ECO:0007669"/>
    <property type="project" value="InterPro"/>
</dbReference>
<keyword evidence="3" id="KW-1185">Reference proteome</keyword>
<feature type="domain" description="SpoVT-AbrB" evidence="1">
    <location>
        <begin position="4"/>
        <end position="49"/>
    </location>
</feature>
<dbReference type="NCBIfam" id="TIGR01439">
    <property type="entry name" value="lp_hng_hel_AbrB"/>
    <property type="match status" value="1"/>
</dbReference>
<evidence type="ECO:0000313" key="3">
    <source>
        <dbReference type="Proteomes" id="UP000003781"/>
    </source>
</evidence>
<dbReference type="AlphaFoldDB" id="A3IR03"/>
<dbReference type="eggNOG" id="COG2002">
    <property type="taxonomic scope" value="Bacteria"/>
</dbReference>
<dbReference type="SUPFAM" id="SSF89447">
    <property type="entry name" value="AbrB/MazE/MraZ-like"/>
    <property type="match status" value="1"/>
</dbReference>
<dbReference type="RefSeq" id="WP_008275817.1">
    <property type="nucleotide sequence ID" value="NZ_AAXW01000016.1"/>
</dbReference>
<accession>A3IR03</accession>
<feature type="non-terminal residue" evidence="2">
    <location>
        <position position="49"/>
    </location>
</feature>
<dbReference type="Proteomes" id="UP000003781">
    <property type="component" value="Unassembled WGS sequence"/>
</dbReference>
<dbReference type="InterPro" id="IPR007159">
    <property type="entry name" value="SpoVT-AbrB_dom"/>
</dbReference>
<dbReference type="SMART" id="SM00966">
    <property type="entry name" value="SpoVT_AbrB"/>
    <property type="match status" value="1"/>
</dbReference>